<proteinExistence type="inferred from homology"/>
<dbReference type="EMBL" id="PRDK01000001">
    <property type="protein sequence ID" value="MBE8712216.1"/>
    <property type="molecule type" value="Genomic_DNA"/>
</dbReference>
<dbReference type="Pfam" id="PF03109">
    <property type="entry name" value="ABC1"/>
    <property type="match status" value="1"/>
</dbReference>
<dbReference type="InterPro" id="IPR011009">
    <property type="entry name" value="Kinase-like_dom_sf"/>
</dbReference>
<evidence type="ECO:0000313" key="4">
    <source>
        <dbReference type="EMBL" id="MBE8712216.1"/>
    </source>
</evidence>
<keyword evidence="2" id="KW-1133">Transmembrane helix</keyword>
<protein>
    <submittedName>
        <fullName evidence="4">Ubiquinone biosynthesis protein</fullName>
    </submittedName>
</protein>
<dbReference type="InterPro" id="IPR050154">
    <property type="entry name" value="UbiB_kinase"/>
</dbReference>
<reference evidence="4" key="1">
    <citation type="submission" date="2018-02" db="EMBL/GenBank/DDBJ databases">
        <authorList>
            <person name="Vasarhelyi B.M."/>
            <person name="Deshmukh S."/>
            <person name="Balint B."/>
            <person name="Kukolya J."/>
        </authorList>
    </citation>
    <scope>NUCLEOTIDE SEQUENCE</scope>
    <source>
        <strain evidence="4">KB22</strain>
    </source>
</reference>
<evidence type="ECO:0000313" key="5">
    <source>
        <dbReference type="Proteomes" id="UP000616201"/>
    </source>
</evidence>
<dbReference type="SUPFAM" id="SSF56112">
    <property type="entry name" value="Protein kinase-like (PK-like)"/>
    <property type="match status" value="1"/>
</dbReference>
<keyword evidence="2" id="KW-0472">Membrane</keyword>
<keyword evidence="4" id="KW-0830">Ubiquinone</keyword>
<dbReference type="PANTHER" id="PTHR10566:SF113">
    <property type="entry name" value="PROTEIN ACTIVITY OF BC1 COMPLEX KINASE 7, CHLOROPLASTIC"/>
    <property type="match status" value="1"/>
</dbReference>
<evidence type="ECO:0000259" key="3">
    <source>
        <dbReference type="Pfam" id="PF03109"/>
    </source>
</evidence>
<comment type="similarity">
    <text evidence="1">Belongs to the protein kinase superfamily. ADCK protein kinase family.</text>
</comment>
<feature type="domain" description="ABC1 atypical kinase-like" evidence="3">
    <location>
        <begin position="93"/>
        <end position="334"/>
    </location>
</feature>
<evidence type="ECO:0000256" key="2">
    <source>
        <dbReference type="SAM" id="Phobius"/>
    </source>
</evidence>
<dbReference type="Proteomes" id="UP000616201">
    <property type="component" value="Unassembled WGS sequence"/>
</dbReference>
<dbReference type="CDD" id="cd05121">
    <property type="entry name" value="ABC1_ADCK3-like"/>
    <property type="match status" value="1"/>
</dbReference>
<accession>A0A928URZ9</accession>
<sequence>MFGFDRIKRVGKIVQVLSKYGFDELLSRSNIDRVIPDSVLSWNTYTKTLFEQDFNVRVRLAIEELGPTFIKLGQLLSNRPDIIPDELRLELEKLQDTIPAEKLQVEKLLEEAFKIDVYAHFSYIDPEPIAAASIAQVYRASLIDGTPVILKIKRPGIREVIRADISFIKDLIQFLEKKYEIIQKMNLYAIVSSFESSLMQELSFTNEANNIEKFRKNFQGNPNIYVPKIYRTYCSDGILCMEFIDGVKINDLDSLEKMGLYPKSIVQNGLDLYLEQVLVHGFFHADPHPGNMFVNAKGQIVFLDFGSMGLMIPYDRKLIEGMVINFLMNDAPGLIRNIKKLAVVHHIENERQLTRDVFEIFYLIEQNSLKDINIAVMLDKLNTVLQQNYILMPDFVYLLLRGVSILEGTGRQLDANLNIPNSIRPFAKKIAKERLSAEHLKEEIIEKAKLLKDIVSEVPTDLLSILDKVKNDKLLLKHKIVDFESLLLNLYRLGNKFLLSILAMTFGVGASILAHGRVGYLLWGMPILSWLGFLVSFVISTILLINVLKSK</sequence>
<dbReference type="AlphaFoldDB" id="A0A928URZ9"/>
<name>A0A928URZ9_9SPHI</name>
<organism evidence="4 5">
    <name type="scientific">Sphingobacterium hungaricum</name>
    <dbReference type="NCBI Taxonomy" id="2082723"/>
    <lineage>
        <taxon>Bacteria</taxon>
        <taxon>Pseudomonadati</taxon>
        <taxon>Bacteroidota</taxon>
        <taxon>Sphingobacteriia</taxon>
        <taxon>Sphingobacteriales</taxon>
        <taxon>Sphingobacteriaceae</taxon>
        <taxon>Sphingobacterium</taxon>
    </lineage>
</organism>
<evidence type="ECO:0000256" key="1">
    <source>
        <dbReference type="ARBA" id="ARBA00009670"/>
    </source>
</evidence>
<feature type="transmembrane region" description="Helical" evidence="2">
    <location>
        <begin position="527"/>
        <end position="548"/>
    </location>
</feature>
<comment type="caution">
    <text evidence="4">The sequence shown here is derived from an EMBL/GenBank/DDBJ whole genome shotgun (WGS) entry which is preliminary data.</text>
</comment>
<keyword evidence="5" id="KW-1185">Reference proteome</keyword>
<feature type="transmembrane region" description="Helical" evidence="2">
    <location>
        <begin position="497"/>
        <end position="515"/>
    </location>
</feature>
<keyword evidence="2" id="KW-0812">Transmembrane</keyword>
<dbReference type="InterPro" id="IPR004147">
    <property type="entry name" value="ABC1_dom"/>
</dbReference>
<gene>
    <name evidence="4" type="ORF">C4F49_00795</name>
</gene>
<dbReference type="PANTHER" id="PTHR10566">
    <property type="entry name" value="CHAPERONE-ACTIVITY OF BC1 COMPLEX CABC1 -RELATED"/>
    <property type="match status" value="1"/>
</dbReference>
<dbReference type="RefSeq" id="WP_196934558.1">
    <property type="nucleotide sequence ID" value="NZ_MU158698.1"/>
</dbReference>